<dbReference type="Pfam" id="PF01529">
    <property type="entry name" value="DHHC"/>
    <property type="match status" value="1"/>
</dbReference>
<evidence type="ECO:0000256" key="4">
    <source>
        <dbReference type="ARBA" id="ARBA00022692"/>
    </source>
</evidence>
<dbReference type="InterPro" id="IPR036280">
    <property type="entry name" value="Multihaem_cyt_sf"/>
</dbReference>
<feature type="transmembrane region" description="Helical" evidence="10">
    <location>
        <begin position="217"/>
        <end position="239"/>
    </location>
</feature>
<comment type="subcellular location">
    <subcellularLocation>
        <location evidence="1">Endomembrane system</location>
        <topology evidence="1">Multi-pass membrane protein</topology>
    </subcellularLocation>
</comment>
<accession>A0A6P5H2D1</accession>
<keyword evidence="7" id="KW-0564">Palmitate</keyword>
<keyword evidence="3 10" id="KW-0808">Transferase</keyword>
<name>A0A6P5H2D1_ANACO</name>
<gene>
    <name evidence="13" type="primary">LOC109728948</name>
</gene>
<evidence type="ECO:0000313" key="12">
    <source>
        <dbReference type="Proteomes" id="UP000515123"/>
    </source>
</evidence>
<dbReference type="InterPro" id="IPR001594">
    <property type="entry name" value="Palmitoyltrfase_DHHC"/>
</dbReference>
<reference evidence="13" key="2">
    <citation type="submission" date="2025-08" db="UniProtKB">
        <authorList>
            <consortium name="RefSeq"/>
        </authorList>
    </citation>
    <scope>IDENTIFICATION</scope>
    <source>
        <tissue evidence="13">Leaf</tissue>
    </source>
</reference>
<comment type="domain">
    <text evidence="10">The DHHC domain is required for palmitoyltransferase activity.</text>
</comment>
<dbReference type="EC" id="2.3.1.225" evidence="10"/>
<evidence type="ECO:0000256" key="2">
    <source>
        <dbReference type="ARBA" id="ARBA00008574"/>
    </source>
</evidence>
<dbReference type="GO" id="GO:0006612">
    <property type="term" value="P:protein targeting to membrane"/>
    <property type="evidence" value="ECO:0007669"/>
    <property type="project" value="TreeGrafter"/>
</dbReference>
<feature type="transmembrane region" description="Helical" evidence="10">
    <location>
        <begin position="183"/>
        <end position="205"/>
    </location>
</feature>
<evidence type="ECO:0000256" key="7">
    <source>
        <dbReference type="ARBA" id="ARBA00023139"/>
    </source>
</evidence>
<keyword evidence="12" id="KW-1185">Reference proteome</keyword>
<dbReference type="AlphaFoldDB" id="A0A6P5H2D1"/>
<evidence type="ECO:0000256" key="8">
    <source>
        <dbReference type="ARBA" id="ARBA00023288"/>
    </source>
</evidence>
<evidence type="ECO:0000256" key="3">
    <source>
        <dbReference type="ARBA" id="ARBA00022679"/>
    </source>
</evidence>
<evidence type="ECO:0000256" key="9">
    <source>
        <dbReference type="ARBA" id="ARBA00023315"/>
    </source>
</evidence>
<evidence type="ECO:0000259" key="11">
    <source>
        <dbReference type="Pfam" id="PF01529"/>
    </source>
</evidence>
<keyword evidence="4 10" id="KW-0812">Transmembrane</keyword>
<dbReference type="PANTHER" id="PTHR22883">
    <property type="entry name" value="ZINC FINGER DHHC DOMAIN CONTAINING PROTEIN"/>
    <property type="match status" value="1"/>
</dbReference>
<comment type="catalytic activity">
    <reaction evidence="10">
        <text>L-cysteinyl-[protein] + hexadecanoyl-CoA = S-hexadecanoyl-L-cysteinyl-[protein] + CoA</text>
        <dbReference type="Rhea" id="RHEA:36683"/>
        <dbReference type="Rhea" id="RHEA-COMP:10131"/>
        <dbReference type="Rhea" id="RHEA-COMP:11032"/>
        <dbReference type="ChEBI" id="CHEBI:29950"/>
        <dbReference type="ChEBI" id="CHEBI:57287"/>
        <dbReference type="ChEBI" id="CHEBI:57379"/>
        <dbReference type="ChEBI" id="CHEBI:74151"/>
        <dbReference type="EC" id="2.3.1.225"/>
    </reaction>
</comment>
<reference evidence="12" key="1">
    <citation type="journal article" date="2015" name="Nat. Genet.">
        <title>The pineapple genome and the evolution of CAM photosynthesis.</title>
        <authorList>
            <person name="Ming R."/>
            <person name="VanBuren R."/>
            <person name="Wai C.M."/>
            <person name="Tang H."/>
            <person name="Schatz M.C."/>
            <person name="Bowers J.E."/>
            <person name="Lyons E."/>
            <person name="Wang M.L."/>
            <person name="Chen J."/>
            <person name="Biggers E."/>
            <person name="Zhang J."/>
            <person name="Huang L."/>
            <person name="Zhang L."/>
            <person name="Miao W."/>
            <person name="Zhang J."/>
            <person name="Ye Z."/>
            <person name="Miao C."/>
            <person name="Lin Z."/>
            <person name="Wang H."/>
            <person name="Zhou H."/>
            <person name="Yim W.C."/>
            <person name="Priest H.D."/>
            <person name="Zheng C."/>
            <person name="Woodhouse M."/>
            <person name="Edger P.P."/>
            <person name="Guyot R."/>
            <person name="Guo H.B."/>
            <person name="Guo H."/>
            <person name="Zheng G."/>
            <person name="Singh R."/>
            <person name="Sharma A."/>
            <person name="Min X."/>
            <person name="Zheng Y."/>
            <person name="Lee H."/>
            <person name="Gurtowski J."/>
            <person name="Sedlazeck F.J."/>
            <person name="Harkess A."/>
            <person name="McKain M.R."/>
            <person name="Liao Z."/>
            <person name="Fang J."/>
            <person name="Liu J."/>
            <person name="Zhang X."/>
            <person name="Zhang Q."/>
            <person name="Hu W."/>
            <person name="Qin Y."/>
            <person name="Wang K."/>
            <person name="Chen L.Y."/>
            <person name="Shirley N."/>
            <person name="Lin Y.R."/>
            <person name="Liu L.Y."/>
            <person name="Hernandez A.G."/>
            <person name="Wright C.L."/>
            <person name="Bulone V."/>
            <person name="Tuskan G.A."/>
            <person name="Heath K."/>
            <person name="Zee F."/>
            <person name="Moore P.H."/>
            <person name="Sunkar R."/>
            <person name="Leebens-Mack J.H."/>
            <person name="Mockler T."/>
            <person name="Bennetzen J.L."/>
            <person name="Freeling M."/>
            <person name="Sankoff D."/>
            <person name="Paterson A.H."/>
            <person name="Zhu X."/>
            <person name="Yang X."/>
            <person name="Smith J.A."/>
            <person name="Cushman J.C."/>
            <person name="Paull R.E."/>
            <person name="Yu Q."/>
        </authorList>
    </citation>
    <scope>NUCLEOTIDE SEQUENCE [LARGE SCALE GENOMIC DNA]</scope>
    <source>
        <strain evidence="12">cv. F153</strain>
    </source>
</reference>
<keyword evidence="6 10" id="KW-0472">Membrane</keyword>
<dbReference type="PROSITE" id="PS50216">
    <property type="entry name" value="DHHC"/>
    <property type="match status" value="1"/>
</dbReference>
<keyword evidence="8" id="KW-0449">Lipoprotein</keyword>
<keyword evidence="5 10" id="KW-1133">Transmembrane helix</keyword>
<evidence type="ECO:0000313" key="13">
    <source>
        <dbReference type="RefSeq" id="XP_020115096.1"/>
    </source>
</evidence>
<keyword evidence="9 10" id="KW-0012">Acyltransferase</keyword>
<evidence type="ECO:0000256" key="5">
    <source>
        <dbReference type="ARBA" id="ARBA00022989"/>
    </source>
</evidence>
<comment type="similarity">
    <text evidence="2 10">Belongs to the DHHC palmitoyltransferase family.</text>
</comment>
<dbReference type="RefSeq" id="XP_020115096.1">
    <property type="nucleotide sequence ID" value="XM_020259507.1"/>
</dbReference>
<proteinExistence type="inferred from homology"/>
<feature type="domain" description="Palmitoyltransferase DHHC" evidence="11">
    <location>
        <begin position="138"/>
        <end position="255"/>
    </location>
</feature>
<dbReference type="GO" id="GO:0005783">
    <property type="term" value="C:endoplasmic reticulum"/>
    <property type="evidence" value="ECO:0007669"/>
    <property type="project" value="TreeGrafter"/>
</dbReference>
<dbReference type="GO" id="GO:0019706">
    <property type="term" value="F:protein-cysteine S-palmitoyltransferase activity"/>
    <property type="evidence" value="ECO:0007669"/>
    <property type="project" value="UniProtKB-EC"/>
</dbReference>
<dbReference type="GO" id="GO:0005794">
    <property type="term" value="C:Golgi apparatus"/>
    <property type="evidence" value="ECO:0007669"/>
    <property type="project" value="TreeGrafter"/>
</dbReference>
<evidence type="ECO:0000256" key="1">
    <source>
        <dbReference type="ARBA" id="ARBA00004127"/>
    </source>
</evidence>
<dbReference type="SUPFAM" id="SSF48695">
    <property type="entry name" value="Multiheme cytochromes"/>
    <property type="match status" value="1"/>
</dbReference>
<dbReference type="InterPro" id="IPR039859">
    <property type="entry name" value="PFA4/ZDH16/20/ERF2-like"/>
</dbReference>
<evidence type="ECO:0000256" key="10">
    <source>
        <dbReference type="RuleBase" id="RU079119"/>
    </source>
</evidence>
<organism evidence="12 13">
    <name type="scientific">Ananas comosus</name>
    <name type="common">Pineapple</name>
    <name type="synonym">Ananas ananas</name>
    <dbReference type="NCBI Taxonomy" id="4615"/>
    <lineage>
        <taxon>Eukaryota</taxon>
        <taxon>Viridiplantae</taxon>
        <taxon>Streptophyta</taxon>
        <taxon>Embryophyta</taxon>
        <taxon>Tracheophyta</taxon>
        <taxon>Spermatophyta</taxon>
        <taxon>Magnoliopsida</taxon>
        <taxon>Liliopsida</taxon>
        <taxon>Poales</taxon>
        <taxon>Bromeliaceae</taxon>
        <taxon>Bromelioideae</taxon>
        <taxon>Ananas</taxon>
    </lineage>
</organism>
<dbReference type="PANTHER" id="PTHR22883:SF301">
    <property type="entry name" value="PALMITOYLTRANSFERASE ZDHHC12"/>
    <property type="match status" value="1"/>
</dbReference>
<sequence length="320" mass="36668">MPTFGLADSFFRRFPSFADRDKRLEQCIKVVWILLHVVSVGGLFLCDTDLIWRAKDHAWCTVVYFLLLLATVFQYFLTSRSSPGNVLDAMKIATETHVNSTQSAPGTGNMSTSWRNGSSLWSKLATDLYPPGLPSRITTCADCHIIQPPRSKHCHDCHQCVLRFDHHCLWLGTCIGKGNHSRYWWYIFEETILCIWTAILYLAFLRSKAMKAWWKDFFGTVMFVVLIICLLPLLALLLFQSYLALTNQTTYEFIRGRRIDYLRGAPAGIHPFRKGMCANLYSFCCSCNSKYTLEAVPSREELEARARPYTCLDIACCRCC</sequence>
<evidence type="ECO:0000256" key="6">
    <source>
        <dbReference type="ARBA" id="ARBA00023136"/>
    </source>
</evidence>
<dbReference type="Proteomes" id="UP000515123">
    <property type="component" value="Linkage group 25"/>
</dbReference>
<feature type="transmembrane region" description="Helical" evidence="10">
    <location>
        <begin position="30"/>
        <end position="46"/>
    </location>
</feature>
<dbReference type="GeneID" id="109728948"/>
<protein>
    <recommendedName>
        <fullName evidence="10">S-acyltransferase</fullName>
        <ecNumber evidence="10">2.3.1.225</ecNumber>
    </recommendedName>
    <alternativeName>
        <fullName evidence="10">Palmitoyltransferase</fullName>
    </alternativeName>
</protein>
<feature type="transmembrane region" description="Helical" evidence="10">
    <location>
        <begin position="58"/>
        <end position="77"/>
    </location>
</feature>
<dbReference type="OrthoDB" id="9909019at2759"/>